<keyword evidence="2" id="KW-1133">Transmembrane helix</keyword>
<keyword evidence="2" id="KW-0812">Transmembrane</keyword>
<feature type="region of interest" description="Disordered" evidence="1">
    <location>
        <begin position="80"/>
        <end position="125"/>
    </location>
</feature>
<protein>
    <submittedName>
        <fullName evidence="3">Uncharacterized protein</fullName>
    </submittedName>
</protein>
<feature type="region of interest" description="Disordered" evidence="1">
    <location>
        <begin position="176"/>
        <end position="226"/>
    </location>
</feature>
<feature type="compositionally biased region" description="Low complexity" evidence="1">
    <location>
        <begin position="80"/>
        <end position="117"/>
    </location>
</feature>
<feature type="transmembrane region" description="Helical" evidence="2">
    <location>
        <begin position="133"/>
        <end position="152"/>
    </location>
</feature>
<dbReference type="AlphaFoldDB" id="A0A6A6WQ23"/>
<dbReference type="EMBL" id="MU002582">
    <property type="protein sequence ID" value="KAF2786001.1"/>
    <property type="molecule type" value="Genomic_DNA"/>
</dbReference>
<evidence type="ECO:0000256" key="1">
    <source>
        <dbReference type="SAM" id="MobiDB-lite"/>
    </source>
</evidence>
<keyword evidence="2" id="KW-0472">Membrane</keyword>
<evidence type="ECO:0000313" key="3">
    <source>
        <dbReference type="EMBL" id="KAF2786001.1"/>
    </source>
</evidence>
<organism evidence="3 4">
    <name type="scientific">Melanomma pulvis-pyrius CBS 109.77</name>
    <dbReference type="NCBI Taxonomy" id="1314802"/>
    <lineage>
        <taxon>Eukaryota</taxon>
        <taxon>Fungi</taxon>
        <taxon>Dikarya</taxon>
        <taxon>Ascomycota</taxon>
        <taxon>Pezizomycotina</taxon>
        <taxon>Dothideomycetes</taxon>
        <taxon>Pleosporomycetidae</taxon>
        <taxon>Pleosporales</taxon>
        <taxon>Melanommataceae</taxon>
        <taxon>Melanomma</taxon>
    </lineage>
</organism>
<reference evidence="3" key="1">
    <citation type="journal article" date="2020" name="Stud. Mycol.">
        <title>101 Dothideomycetes genomes: a test case for predicting lifestyles and emergence of pathogens.</title>
        <authorList>
            <person name="Haridas S."/>
            <person name="Albert R."/>
            <person name="Binder M."/>
            <person name="Bloem J."/>
            <person name="Labutti K."/>
            <person name="Salamov A."/>
            <person name="Andreopoulos B."/>
            <person name="Baker S."/>
            <person name="Barry K."/>
            <person name="Bills G."/>
            <person name="Bluhm B."/>
            <person name="Cannon C."/>
            <person name="Castanera R."/>
            <person name="Culley D."/>
            <person name="Daum C."/>
            <person name="Ezra D."/>
            <person name="Gonzalez J."/>
            <person name="Henrissat B."/>
            <person name="Kuo A."/>
            <person name="Liang C."/>
            <person name="Lipzen A."/>
            <person name="Lutzoni F."/>
            <person name="Magnuson J."/>
            <person name="Mondo S."/>
            <person name="Nolan M."/>
            <person name="Ohm R."/>
            <person name="Pangilinan J."/>
            <person name="Park H.-J."/>
            <person name="Ramirez L."/>
            <person name="Alfaro M."/>
            <person name="Sun H."/>
            <person name="Tritt A."/>
            <person name="Yoshinaga Y."/>
            <person name="Zwiers L.-H."/>
            <person name="Turgeon B."/>
            <person name="Goodwin S."/>
            <person name="Spatafora J."/>
            <person name="Crous P."/>
            <person name="Grigoriev I."/>
        </authorList>
    </citation>
    <scope>NUCLEOTIDE SEQUENCE</scope>
    <source>
        <strain evidence="3">CBS 109.77</strain>
    </source>
</reference>
<proteinExistence type="predicted"/>
<evidence type="ECO:0000313" key="4">
    <source>
        <dbReference type="Proteomes" id="UP000799757"/>
    </source>
</evidence>
<sequence>MCHSRQPSRLQAHLTRRQARRACCSARRSRHQREYQYQCQIPTLSVSTGTYIYNETTAPNVYTTTTPTFYATTTTPTFFATTTTPTFHTATPQPQPQQAQPQPQPQPQHQQPYHPYQQGPPPLCTRTYYRGPATYMAALLLGAIGLGAQTVLERREKKRARKAALAEAALAENLAGDGGVEGVRGGSARGGKGEREGDGEMGETGEGLPPPSYEEVVRLGGLRAGG</sequence>
<gene>
    <name evidence="3" type="ORF">K505DRAFT_156167</name>
</gene>
<feature type="compositionally biased region" description="Gly residues" evidence="1">
    <location>
        <begin position="176"/>
        <end position="190"/>
    </location>
</feature>
<keyword evidence="4" id="KW-1185">Reference proteome</keyword>
<accession>A0A6A6WQ23</accession>
<dbReference type="Proteomes" id="UP000799757">
    <property type="component" value="Unassembled WGS sequence"/>
</dbReference>
<evidence type="ECO:0000256" key="2">
    <source>
        <dbReference type="SAM" id="Phobius"/>
    </source>
</evidence>
<name>A0A6A6WQ23_9PLEO</name>